<gene>
    <name evidence="1" type="ORF">L210DRAFT_3558235</name>
</gene>
<accession>A0AAD4BK60</accession>
<feature type="non-terminal residue" evidence="1">
    <location>
        <position position="89"/>
    </location>
</feature>
<dbReference type="EMBL" id="WHUW01000040">
    <property type="protein sequence ID" value="KAF8432401.1"/>
    <property type="molecule type" value="Genomic_DNA"/>
</dbReference>
<keyword evidence="2" id="KW-1185">Reference proteome</keyword>
<sequence length="89" mass="10309">CDLCLQCFLPPSGQRVHQVERAHRFYFRYDILGGYTRYACYSQDRRRFQIAGFSPKPVSRYLSSVLCFQHLHARTIYVGSGSLSLISGR</sequence>
<organism evidence="1 2">
    <name type="scientific">Boletus edulis BED1</name>
    <dbReference type="NCBI Taxonomy" id="1328754"/>
    <lineage>
        <taxon>Eukaryota</taxon>
        <taxon>Fungi</taxon>
        <taxon>Dikarya</taxon>
        <taxon>Basidiomycota</taxon>
        <taxon>Agaricomycotina</taxon>
        <taxon>Agaricomycetes</taxon>
        <taxon>Agaricomycetidae</taxon>
        <taxon>Boletales</taxon>
        <taxon>Boletineae</taxon>
        <taxon>Boletaceae</taxon>
        <taxon>Boletoideae</taxon>
        <taxon>Boletus</taxon>
    </lineage>
</organism>
<proteinExistence type="predicted"/>
<name>A0AAD4BK60_BOLED</name>
<dbReference type="Proteomes" id="UP001194468">
    <property type="component" value="Unassembled WGS sequence"/>
</dbReference>
<dbReference type="AlphaFoldDB" id="A0AAD4BK60"/>
<reference evidence="1" key="2">
    <citation type="journal article" date="2020" name="Nat. Commun.">
        <title>Large-scale genome sequencing of mycorrhizal fungi provides insights into the early evolution of symbiotic traits.</title>
        <authorList>
            <person name="Miyauchi S."/>
            <person name="Kiss E."/>
            <person name="Kuo A."/>
            <person name="Drula E."/>
            <person name="Kohler A."/>
            <person name="Sanchez-Garcia M."/>
            <person name="Morin E."/>
            <person name="Andreopoulos B."/>
            <person name="Barry K.W."/>
            <person name="Bonito G."/>
            <person name="Buee M."/>
            <person name="Carver A."/>
            <person name="Chen C."/>
            <person name="Cichocki N."/>
            <person name="Clum A."/>
            <person name="Culley D."/>
            <person name="Crous P.W."/>
            <person name="Fauchery L."/>
            <person name="Girlanda M."/>
            <person name="Hayes R.D."/>
            <person name="Keri Z."/>
            <person name="LaButti K."/>
            <person name="Lipzen A."/>
            <person name="Lombard V."/>
            <person name="Magnuson J."/>
            <person name="Maillard F."/>
            <person name="Murat C."/>
            <person name="Nolan M."/>
            <person name="Ohm R.A."/>
            <person name="Pangilinan J."/>
            <person name="Pereira M.F."/>
            <person name="Perotto S."/>
            <person name="Peter M."/>
            <person name="Pfister S."/>
            <person name="Riley R."/>
            <person name="Sitrit Y."/>
            <person name="Stielow J.B."/>
            <person name="Szollosi G."/>
            <person name="Zifcakova L."/>
            <person name="Stursova M."/>
            <person name="Spatafora J.W."/>
            <person name="Tedersoo L."/>
            <person name="Vaario L.M."/>
            <person name="Yamada A."/>
            <person name="Yan M."/>
            <person name="Wang P."/>
            <person name="Xu J."/>
            <person name="Bruns T."/>
            <person name="Baldrian P."/>
            <person name="Vilgalys R."/>
            <person name="Dunand C."/>
            <person name="Henrissat B."/>
            <person name="Grigoriev I.V."/>
            <person name="Hibbett D."/>
            <person name="Nagy L.G."/>
            <person name="Martin F.M."/>
        </authorList>
    </citation>
    <scope>NUCLEOTIDE SEQUENCE</scope>
    <source>
        <strain evidence="1">BED1</strain>
    </source>
</reference>
<evidence type="ECO:0000313" key="2">
    <source>
        <dbReference type="Proteomes" id="UP001194468"/>
    </source>
</evidence>
<evidence type="ECO:0000313" key="1">
    <source>
        <dbReference type="EMBL" id="KAF8432401.1"/>
    </source>
</evidence>
<protein>
    <submittedName>
        <fullName evidence="1">Uncharacterized protein</fullName>
    </submittedName>
</protein>
<reference evidence="1" key="1">
    <citation type="submission" date="2019-10" db="EMBL/GenBank/DDBJ databases">
        <authorList>
            <consortium name="DOE Joint Genome Institute"/>
            <person name="Kuo A."/>
            <person name="Miyauchi S."/>
            <person name="Kiss E."/>
            <person name="Drula E."/>
            <person name="Kohler A."/>
            <person name="Sanchez-Garcia M."/>
            <person name="Andreopoulos B."/>
            <person name="Barry K.W."/>
            <person name="Bonito G."/>
            <person name="Buee M."/>
            <person name="Carver A."/>
            <person name="Chen C."/>
            <person name="Cichocki N."/>
            <person name="Clum A."/>
            <person name="Culley D."/>
            <person name="Crous P.W."/>
            <person name="Fauchery L."/>
            <person name="Girlanda M."/>
            <person name="Hayes R."/>
            <person name="Keri Z."/>
            <person name="LaButti K."/>
            <person name="Lipzen A."/>
            <person name="Lombard V."/>
            <person name="Magnuson J."/>
            <person name="Maillard F."/>
            <person name="Morin E."/>
            <person name="Murat C."/>
            <person name="Nolan M."/>
            <person name="Ohm R."/>
            <person name="Pangilinan J."/>
            <person name="Pereira M."/>
            <person name="Perotto S."/>
            <person name="Peter M."/>
            <person name="Riley R."/>
            <person name="Sitrit Y."/>
            <person name="Stielow B."/>
            <person name="Szollosi G."/>
            <person name="Zifcakova L."/>
            <person name="Stursova M."/>
            <person name="Spatafora J.W."/>
            <person name="Tedersoo L."/>
            <person name="Vaario L.-M."/>
            <person name="Yamada A."/>
            <person name="Yan M."/>
            <person name="Wang P."/>
            <person name="Xu J."/>
            <person name="Bruns T."/>
            <person name="Baldrian P."/>
            <person name="Vilgalys R."/>
            <person name="Henrissat B."/>
            <person name="Grigoriev I.V."/>
            <person name="Hibbett D."/>
            <person name="Nagy L.G."/>
            <person name="Martin F.M."/>
        </authorList>
    </citation>
    <scope>NUCLEOTIDE SEQUENCE</scope>
    <source>
        <strain evidence="1">BED1</strain>
    </source>
</reference>
<comment type="caution">
    <text evidence="1">The sequence shown here is derived from an EMBL/GenBank/DDBJ whole genome shotgun (WGS) entry which is preliminary data.</text>
</comment>